<dbReference type="SUPFAM" id="SSF69075">
    <property type="entry name" value="Glutamyl tRNA-reductase dimerization domain"/>
    <property type="match status" value="1"/>
</dbReference>
<dbReference type="UniPathway" id="UPA00251">
    <property type="reaction ID" value="UER00316"/>
</dbReference>
<dbReference type="HAMAP" id="MF_00087">
    <property type="entry name" value="Glu_tRNA_reductase"/>
    <property type="match status" value="1"/>
</dbReference>
<dbReference type="SUPFAM" id="SSF69742">
    <property type="entry name" value="Glutamyl tRNA-reductase catalytic, N-terminal domain"/>
    <property type="match status" value="1"/>
</dbReference>
<dbReference type="FunFam" id="3.30.460.30:FF:000001">
    <property type="entry name" value="Glutamyl-tRNA reductase"/>
    <property type="match status" value="1"/>
</dbReference>
<evidence type="ECO:0000259" key="8">
    <source>
        <dbReference type="Pfam" id="PF00745"/>
    </source>
</evidence>
<evidence type="ECO:0000256" key="3">
    <source>
        <dbReference type="ARBA" id="ARBA00012970"/>
    </source>
</evidence>
<evidence type="ECO:0000256" key="2">
    <source>
        <dbReference type="ARBA" id="ARBA00005916"/>
    </source>
</evidence>
<dbReference type="EMBL" id="CAEZXP010000001">
    <property type="protein sequence ID" value="CAB4683005.1"/>
    <property type="molecule type" value="Genomic_DNA"/>
</dbReference>
<keyword evidence="6" id="KW-0627">Porphyrin biosynthesis</keyword>
<dbReference type="InterPro" id="IPR036343">
    <property type="entry name" value="GluRdtase_N_sf"/>
</dbReference>
<protein>
    <recommendedName>
        <fullName evidence="3">glutamyl-tRNA reductase</fullName>
        <ecNumber evidence="3">1.2.1.70</ecNumber>
    </recommendedName>
</protein>
<dbReference type="AlphaFoldDB" id="A0A6J6NE51"/>
<sequence length="398" mass="42062">MSLTLVGISHHVAPVEVRERVALEPDDAAAVARRLGDAVCLSTCNRTELYLAGDSDEAALATLEELAGGSLATVAYRLHGEAAAAHLFRVSAGLDSLVPGESEILGQVKAAYEAAEPGPLLDKLFRQALQVGKRVRTETAIGESPASVPSAAAALAQQVFGDLAGRRVLLVGAGRMGELAASNLATRGATIAYVANRSFEAAERVATAFGATPVGLNELAKYLGDVDVVLSSTGAPDHVIDARDVPGKRHNPLFLIDIAVPRDVDPGVQGLDGCFLYDIDDLEAVVAETLSVRRREAEQAERLVAEETARFGAWQSSLDAVPVITALRAHAEELRSEELDRLGTLNSEQRELVERATGQLLNKLLHLPTVRLKDAAGEPEGALLADAVRRLFGLGEGR</sequence>
<evidence type="ECO:0000256" key="6">
    <source>
        <dbReference type="ARBA" id="ARBA00023244"/>
    </source>
</evidence>
<reference evidence="11" key="1">
    <citation type="submission" date="2020-05" db="EMBL/GenBank/DDBJ databases">
        <authorList>
            <person name="Chiriac C."/>
            <person name="Salcher M."/>
            <person name="Ghai R."/>
            <person name="Kavagutti S V."/>
        </authorList>
    </citation>
    <scope>NUCLEOTIDE SEQUENCE</scope>
</reference>
<dbReference type="PANTHER" id="PTHR43013">
    <property type="entry name" value="GLUTAMYL-TRNA REDUCTASE"/>
    <property type="match status" value="1"/>
</dbReference>
<name>A0A6J6NE51_9ZZZZ</name>
<dbReference type="InterPro" id="IPR015896">
    <property type="entry name" value="4pyrrol_synth_GluRdtase_dimer"/>
</dbReference>
<dbReference type="GO" id="GO:0050661">
    <property type="term" value="F:NADP binding"/>
    <property type="evidence" value="ECO:0007669"/>
    <property type="project" value="InterPro"/>
</dbReference>
<evidence type="ECO:0000256" key="4">
    <source>
        <dbReference type="ARBA" id="ARBA00022857"/>
    </source>
</evidence>
<dbReference type="InterPro" id="IPR015895">
    <property type="entry name" value="4pyrrol_synth_GluRdtase_N"/>
</dbReference>
<dbReference type="FunFam" id="3.40.50.720:FF:000031">
    <property type="entry name" value="Glutamyl-tRNA reductase"/>
    <property type="match status" value="1"/>
</dbReference>
<dbReference type="PANTHER" id="PTHR43013:SF1">
    <property type="entry name" value="GLUTAMYL-TRNA REDUCTASE"/>
    <property type="match status" value="1"/>
</dbReference>
<keyword evidence="4" id="KW-0521">NADP</keyword>
<dbReference type="CDD" id="cd05213">
    <property type="entry name" value="NAD_bind_Glutamyl_tRNA_reduct"/>
    <property type="match status" value="1"/>
</dbReference>
<dbReference type="GO" id="GO:0019353">
    <property type="term" value="P:protoporphyrinogen IX biosynthetic process from glutamate"/>
    <property type="evidence" value="ECO:0007669"/>
    <property type="project" value="TreeGrafter"/>
</dbReference>
<comment type="catalytic activity">
    <reaction evidence="7">
        <text>(S)-4-amino-5-oxopentanoate + tRNA(Glu) + NADP(+) = L-glutamyl-tRNA(Glu) + NADPH + H(+)</text>
        <dbReference type="Rhea" id="RHEA:12344"/>
        <dbReference type="Rhea" id="RHEA-COMP:9663"/>
        <dbReference type="Rhea" id="RHEA-COMP:9680"/>
        <dbReference type="ChEBI" id="CHEBI:15378"/>
        <dbReference type="ChEBI" id="CHEBI:57501"/>
        <dbReference type="ChEBI" id="CHEBI:57783"/>
        <dbReference type="ChEBI" id="CHEBI:58349"/>
        <dbReference type="ChEBI" id="CHEBI:78442"/>
        <dbReference type="ChEBI" id="CHEBI:78520"/>
        <dbReference type="EC" id="1.2.1.70"/>
    </reaction>
</comment>
<comment type="pathway">
    <text evidence="1">Porphyrin-containing compound metabolism; protoporphyrin-IX biosynthesis; 5-aminolevulinate from L-glutamyl-tRNA(Glu): step 1/2.</text>
</comment>
<evidence type="ECO:0000256" key="1">
    <source>
        <dbReference type="ARBA" id="ARBA00005059"/>
    </source>
</evidence>
<dbReference type="NCBIfam" id="TIGR01035">
    <property type="entry name" value="hemA"/>
    <property type="match status" value="1"/>
</dbReference>
<dbReference type="Pfam" id="PF01488">
    <property type="entry name" value="Shikimate_DH"/>
    <property type="match status" value="1"/>
</dbReference>
<dbReference type="InterPro" id="IPR036291">
    <property type="entry name" value="NAD(P)-bd_dom_sf"/>
</dbReference>
<gene>
    <name evidence="11" type="ORF">UFOPK2399_00078</name>
</gene>
<dbReference type="InterPro" id="IPR036453">
    <property type="entry name" value="GluRdtase_dimer_dom_sf"/>
</dbReference>
<comment type="similarity">
    <text evidence="2">Belongs to the glutamyl-tRNA reductase family.</text>
</comment>
<evidence type="ECO:0000256" key="7">
    <source>
        <dbReference type="ARBA" id="ARBA00047464"/>
    </source>
</evidence>
<feature type="domain" description="Tetrapyrrole biosynthesis glutamyl-tRNA reductase dimerisation" evidence="8">
    <location>
        <begin position="299"/>
        <end position="394"/>
    </location>
</feature>
<dbReference type="PIRSF" id="PIRSF000445">
    <property type="entry name" value="4pyrrol_synth_GluRdtase"/>
    <property type="match status" value="1"/>
</dbReference>
<dbReference type="Gene3D" id="3.30.460.30">
    <property type="entry name" value="Glutamyl-tRNA reductase, N-terminal domain"/>
    <property type="match status" value="1"/>
</dbReference>
<keyword evidence="5" id="KW-0560">Oxidoreductase</keyword>
<dbReference type="Pfam" id="PF05201">
    <property type="entry name" value="GlutR_N"/>
    <property type="match status" value="1"/>
</dbReference>
<dbReference type="Gene3D" id="3.40.50.720">
    <property type="entry name" value="NAD(P)-binding Rossmann-like Domain"/>
    <property type="match status" value="1"/>
</dbReference>
<dbReference type="InterPro" id="IPR000343">
    <property type="entry name" value="4pyrrol_synth_GluRdtase"/>
</dbReference>
<evidence type="ECO:0000259" key="10">
    <source>
        <dbReference type="Pfam" id="PF05201"/>
    </source>
</evidence>
<dbReference type="EC" id="1.2.1.70" evidence="3"/>
<feature type="domain" description="Glutamyl-tRNA reductase N-terminal" evidence="10">
    <location>
        <begin position="6"/>
        <end position="139"/>
    </location>
</feature>
<accession>A0A6J6NE51</accession>
<feature type="domain" description="Quinate/shikimate 5-dehydrogenase/glutamyl-tRNA reductase" evidence="9">
    <location>
        <begin position="155"/>
        <end position="285"/>
    </location>
</feature>
<evidence type="ECO:0000259" key="9">
    <source>
        <dbReference type="Pfam" id="PF01488"/>
    </source>
</evidence>
<evidence type="ECO:0000256" key="5">
    <source>
        <dbReference type="ARBA" id="ARBA00023002"/>
    </source>
</evidence>
<dbReference type="InterPro" id="IPR006151">
    <property type="entry name" value="Shikm_DH/Glu-tRNA_Rdtase"/>
</dbReference>
<dbReference type="SUPFAM" id="SSF51735">
    <property type="entry name" value="NAD(P)-binding Rossmann-fold domains"/>
    <property type="match status" value="1"/>
</dbReference>
<organism evidence="11">
    <name type="scientific">freshwater metagenome</name>
    <dbReference type="NCBI Taxonomy" id="449393"/>
    <lineage>
        <taxon>unclassified sequences</taxon>
        <taxon>metagenomes</taxon>
        <taxon>ecological metagenomes</taxon>
    </lineage>
</organism>
<proteinExistence type="inferred from homology"/>
<dbReference type="Pfam" id="PF00745">
    <property type="entry name" value="GlutR_dimer"/>
    <property type="match status" value="1"/>
</dbReference>
<dbReference type="GO" id="GO:0008883">
    <property type="term" value="F:glutamyl-tRNA reductase activity"/>
    <property type="evidence" value="ECO:0007669"/>
    <property type="project" value="UniProtKB-EC"/>
</dbReference>
<evidence type="ECO:0000313" key="11">
    <source>
        <dbReference type="EMBL" id="CAB4683005.1"/>
    </source>
</evidence>